<name>A0A1H1FW52_9ACTN</name>
<keyword evidence="2" id="KW-0540">Nuclease</keyword>
<evidence type="ECO:0000259" key="1">
    <source>
        <dbReference type="Pfam" id="PF13392"/>
    </source>
</evidence>
<dbReference type="OrthoDB" id="3732358at2"/>
<proteinExistence type="predicted"/>
<dbReference type="InterPro" id="IPR044925">
    <property type="entry name" value="His-Me_finger_sf"/>
</dbReference>
<reference evidence="2 3" key="1">
    <citation type="submission" date="2016-10" db="EMBL/GenBank/DDBJ databases">
        <authorList>
            <person name="de Groot N.N."/>
        </authorList>
    </citation>
    <scope>NUCLEOTIDE SEQUENCE [LARGE SCALE GENOMIC DNA]</scope>
    <source>
        <strain evidence="2 3">DSM 43794</strain>
    </source>
</reference>
<organism evidence="2 3">
    <name type="scientific">Thermostaphylospora chromogena</name>
    <dbReference type="NCBI Taxonomy" id="35622"/>
    <lineage>
        <taxon>Bacteria</taxon>
        <taxon>Bacillati</taxon>
        <taxon>Actinomycetota</taxon>
        <taxon>Actinomycetes</taxon>
        <taxon>Streptosporangiales</taxon>
        <taxon>Thermomonosporaceae</taxon>
        <taxon>Thermostaphylospora</taxon>
    </lineage>
</organism>
<dbReference type="GO" id="GO:0004519">
    <property type="term" value="F:endonuclease activity"/>
    <property type="evidence" value="ECO:0007669"/>
    <property type="project" value="UniProtKB-KW"/>
</dbReference>
<keyword evidence="3" id="KW-1185">Reference proteome</keyword>
<dbReference type="EMBL" id="FNKK01000002">
    <property type="protein sequence ID" value="SDR05172.1"/>
    <property type="molecule type" value="Genomic_DNA"/>
</dbReference>
<feature type="domain" description="HNH nuclease" evidence="1">
    <location>
        <begin position="48"/>
        <end position="89"/>
    </location>
</feature>
<evidence type="ECO:0000313" key="2">
    <source>
        <dbReference type="EMBL" id="SDR05172.1"/>
    </source>
</evidence>
<evidence type="ECO:0000313" key="3">
    <source>
        <dbReference type="Proteomes" id="UP000217103"/>
    </source>
</evidence>
<keyword evidence="2" id="KW-0255">Endonuclease</keyword>
<dbReference type="InterPro" id="IPR003615">
    <property type="entry name" value="HNH_nuc"/>
</dbReference>
<dbReference type="AlphaFoldDB" id="A0A1H1FW52"/>
<keyword evidence="2" id="KW-0378">Hydrolase</keyword>
<accession>A0A1H1FW52</accession>
<gene>
    <name evidence="2" type="ORF">SAMN04489764_3220</name>
</gene>
<dbReference type="SUPFAM" id="SSF54060">
    <property type="entry name" value="His-Me finger endonucleases"/>
    <property type="match status" value="1"/>
</dbReference>
<protein>
    <submittedName>
        <fullName evidence="2">HNH endonuclease</fullName>
    </submittedName>
</protein>
<dbReference type="Proteomes" id="UP000217103">
    <property type="component" value="Unassembled WGS sequence"/>
</dbReference>
<dbReference type="Pfam" id="PF13392">
    <property type="entry name" value="HNH_3"/>
    <property type="match status" value="1"/>
</dbReference>
<sequence>MIPPDVFERVIKRALAIPRNADGCRETWDVFMINDAGQPEIRVNGTLYRVHRLVLQHKLGRPLVPGEVPHQICGNTECVEPDHLFARTVDEKY</sequence>
<dbReference type="RefSeq" id="WP_131815558.1">
    <property type="nucleotide sequence ID" value="NZ_FNKK01000002.1"/>
</dbReference>